<dbReference type="Pfam" id="PF22807">
    <property type="entry name" value="TrAA12"/>
    <property type="match status" value="1"/>
</dbReference>
<dbReference type="PANTHER" id="PTHR47797">
    <property type="entry name" value="DEHYDROGENASE, PUTATIVE (AFU_ORTHOLOGUE AFUA_8G05805)-RELATED"/>
    <property type="match status" value="1"/>
</dbReference>
<reference evidence="4 5" key="1">
    <citation type="submission" date="2021-02" db="EMBL/GenBank/DDBJ databases">
        <title>Genome assembly of Pseudopithomyces chartarum.</title>
        <authorList>
            <person name="Jauregui R."/>
            <person name="Singh J."/>
            <person name="Voisey C."/>
        </authorList>
    </citation>
    <scope>NUCLEOTIDE SEQUENCE [LARGE SCALE GENOMIC DNA]</scope>
    <source>
        <strain evidence="4 5">AGR01</strain>
    </source>
</reference>
<feature type="signal peptide" evidence="1">
    <location>
        <begin position="1"/>
        <end position="17"/>
    </location>
</feature>
<protein>
    <recommendedName>
        <fullName evidence="6">Cellobiose dehydrogenase</fullName>
    </recommendedName>
</protein>
<dbReference type="PANTHER" id="PTHR47797:SF5">
    <property type="entry name" value="CELLOBIOSE DEHYDROGENASE CYTOCHROME DOMAIN-CONTAINING PROTEIN"/>
    <property type="match status" value="1"/>
</dbReference>
<organism evidence="4 5">
    <name type="scientific">Pseudopithomyces chartarum</name>
    <dbReference type="NCBI Taxonomy" id="1892770"/>
    <lineage>
        <taxon>Eukaryota</taxon>
        <taxon>Fungi</taxon>
        <taxon>Dikarya</taxon>
        <taxon>Ascomycota</taxon>
        <taxon>Pezizomycotina</taxon>
        <taxon>Dothideomycetes</taxon>
        <taxon>Pleosporomycetidae</taxon>
        <taxon>Pleosporales</taxon>
        <taxon>Massarineae</taxon>
        <taxon>Didymosphaeriaceae</taxon>
        <taxon>Pseudopithomyces</taxon>
    </lineage>
</organism>
<comment type="caution">
    <text evidence="4">The sequence shown here is derived from an EMBL/GenBank/DDBJ whole genome shotgun (WGS) entry which is preliminary data.</text>
</comment>
<dbReference type="AlphaFoldDB" id="A0AAN6RMA1"/>
<keyword evidence="1" id="KW-0732">Signal</keyword>
<evidence type="ECO:0000313" key="4">
    <source>
        <dbReference type="EMBL" id="KAK3216336.1"/>
    </source>
</evidence>
<dbReference type="EMBL" id="WVTA01000002">
    <property type="protein sequence ID" value="KAK3216336.1"/>
    <property type="molecule type" value="Genomic_DNA"/>
</dbReference>
<dbReference type="Proteomes" id="UP001280581">
    <property type="component" value="Unassembled WGS sequence"/>
</dbReference>
<dbReference type="Gene3D" id="2.120.10.30">
    <property type="entry name" value="TolB, C-terminal domain"/>
    <property type="match status" value="1"/>
</dbReference>
<dbReference type="SUPFAM" id="SSF49344">
    <property type="entry name" value="CBD9-like"/>
    <property type="match status" value="1"/>
</dbReference>
<evidence type="ECO:0000259" key="3">
    <source>
        <dbReference type="Pfam" id="PF22807"/>
    </source>
</evidence>
<proteinExistence type="predicted"/>
<gene>
    <name evidence="4" type="ORF">GRF29_8g2992610</name>
</gene>
<evidence type="ECO:0000313" key="5">
    <source>
        <dbReference type="Proteomes" id="UP001280581"/>
    </source>
</evidence>
<keyword evidence="5" id="KW-1185">Reference proteome</keyword>
<dbReference type="InterPro" id="IPR054539">
    <property type="entry name" value="Beta-prop_PDH"/>
</dbReference>
<feature type="domain" description="Cellobiose dehydrogenase-like cytochrome" evidence="2">
    <location>
        <begin position="23"/>
        <end position="134"/>
    </location>
</feature>
<evidence type="ECO:0008006" key="6">
    <source>
        <dbReference type="Google" id="ProtNLM"/>
    </source>
</evidence>
<dbReference type="CDD" id="cd09630">
    <property type="entry name" value="CDH_like_cytochrome"/>
    <property type="match status" value="1"/>
</dbReference>
<sequence>MKTSVAGSLMLASFALGQISKRYCDASTSICYTGWTGGNGVTIGVALPDTTESGFDTVLQITSPIANGWVGFSWGGTMPYVPLTLGWVNKAANTVIYSSRMAFGLSLPQAYSSAEYTYMKGTGYNDTHWTLNCDITNTRTDTNWCSKFLCWGFYPPFSGADRKWLESAGRLLIVQNGLGITAHTIGNDGCLTSAKTVIAQRNLNHGIVLSADGKTLYASSATQVYAWDYDAATSSVGNSSRIVVSGMDSKGHVTRTLAFPPKHPHLLIVSHGSNDNFDYEAGNIKVGRSCIKAFDVKKLPMNGYDYPTGGYHLGYGLRNGVGLAFDGDGGLWEVENASDEIHRTVDGTSIDIHVDNPADELNYIGDPSKENTQWYGYPTCYTVWKPDLITDHNFTIGDQFVLTPNATFADAACKTKSVAAKLALQAHSAPLDAVFDKNFTSLYVTFHGSWNRNPSTGFKVVQVPFKKDASGFSPKSAIAQSNSTGYTDILWNPEVEHCSTTQCFRPVSIAKDRFERMYITSDSGMEGELLLLGRA</sequence>
<dbReference type="InterPro" id="IPR015920">
    <property type="entry name" value="Cellobiose_DH-like_cyt"/>
</dbReference>
<dbReference type="Gene3D" id="2.60.40.1210">
    <property type="entry name" value="Cellobiose dehydrogenase, cytochrome domain"/>
    <property type="match status" value="1"/>
</dbReference>
<evidence type="ECO:0000259" key="2">
    <source>
        <dbReference type="Pfam" id="PF16010"/>
    </source>
</evidence>
<dbReference type="Pfam" id="PF16010">
    <property type="entry name" value="CDH-cyt"/>
    <property type="match status" value="1"/>
</dbReference>
<accession>A0AAN6RMA1</accession>
<dbReference type="InterPro" id="IPR011042">
    <property type="entry name" value="6-blade_b-propeller_TolB-like"/>
</dbReference>
<name>A0AAN6RMA1_9PLEO</name>
<dbReference type="InterPro" id="IPR011041">
    <property type="entry name" value="Quinoprot_gluc/sorb_DH_b-prop"/>
</dbReference>
<evidence type="ECO:0000256" key="1">
    <source>
        <dbReference type="SAM" id="SignalP"/>
    </source>
</evidence>
<feature type="chain" id="PRO_5043045963" description="Cellobiose dehydrogenase" evidence="1">
    <location>
        <begin position="18"/>
        <end position="535"/>
    </location>
</feature>
<feature type="domain" description="Pyrroloquinoline quinone-dependent pyranose dehydrogenase beta-propeller" evidence="3">
    <location>
        <begin position="166"/>
        <end position="534"/>
    </location>
</feature>
<dbReference type="SUPFAM" id="SSF50952">
    <property type="entry name" value="Soluble quinoprotein glucose dehydrogenase"/>
    <property type="match status" value="1"/>
</dbReference>